<feature type="transmembrane region" description="Helical" evidence="7">
    <location>
        <begin position="227"/>
        <end position="251"/>
    </location>
</feature>
<evidence type="ECO:0000259" key="8">
    <source>
        <dbReference type="Pfam" id="PF06738"/>
    </source>
</evidence>
<feature type="transmembrane region" description="Helical" evidence="7">
    <location>
        <begin position="195"/>
        <end position="215"/>
    </location>
</feature>
<proteinExistence type="inferred from homology"/>
<evidence type="ECO:0000256" key="3">
    <source>
        <dbReference type="ARBA" id="ARBA00022692"/>
    </source>
</evidence>
<comment type="subcellular location">
    <subcellularLocation>
        <location evidence="1">Cell membrane</location>
        <topology evidence="1">Multi-pass membrane protein</topology>
    </subcellularLocation>
</comment>
<feature type="transmembrane region" description="Helical" evidence="7">
    <location>
        <begin position="116"/>
        <end position="133"/>
    </location>
</feature>
<keyword evidence="4 7" id="KW-1133">Transmembrane helix</keyword>
<keyword evidence="10" id="KW-1185">Reference proteome</keyword>
<reference evidence="10" key="1">
    <citation type="journal article" date="2019" name="Int. J. Syst. Evol. Microbiol.">
        <title>The Global Catalogue of Microorganisms (GCM) 10K type strain sequencing project: providing services to taxonomists for standard genome sequencing and annotation.</title>
        <authorList>
            <consortium name="The Broad Institute Genomics Platform"/>
            <consortium name="The Broad Institute Genome Sequencing Center for Infectious Disease"/>
            <person name="Wu L."/>
            <person name="Ma J."/>
        </authorList>
    </citation>
    <scope>NUCLEOTIDE SEQUENCE [LARGE SCALE GENOMIC DNA]</scope>
    <source>
        <strain evidence="10">CCUG 62414</strain>
    </source>
</reference>
<keyword evidence="2" id="KW-1003">Cell membrane</keyword>
<feature type="domain" description="Threonine/serine exporter-like N-terminal" evidence="8">
    <location>
        <begin position="12"/>
        <end position="249"/>
    </location>
</feature>
<evidence type="ECO:0000256" key="5">
    <source>
        <dbReference type="ARBA" id="ARBA00023136"/>
    </source>
</evidence>
<dbReference type="PANTHER" id="PTHR34390">
    <property type="entry name" value="UPF0442 PROTEIN YJJB-RELATED"/>
    <property type="match status" value="1"/>
</dbReference>
<evidence type="ECO:0000256" key="1">
    <source>
        <dbReference type="ARBA" id="ARBA00004651"/>
    </source>
</evidence>
<gene>
    <name evidence="9" type="ORF">ACFQ1R_09915</name>
</gene>
<sequence length="254" mass="28282">MQKPQSSEIGTLLLEIGALLMSSGANTNRIRLTMQRIGKSYNFKTDFLITHRAIILTLKDSDGNVSFNELKQTYNHIPNFKIVSGLSKLSWQIVEEKLSVKKAKEEVKRLKSLPHYPRFIVLSVVAFACSAFCRLNDGNFIEMLFVFIAAFLGLFLKQELAKKKVNPYVNIFIASFFSATIAGSLGLLLPYKHDNILFITSILYLIPGIQLINSISDILDGNTINGMVRAFIGVVVSFAISTGLLLAILIFNTN</sequence>
<dbReference type="EMBL" id="JBHTJI010000001">
    <property type="protein sequence ID" value="MFD0990413.1"/>
    <property type="molecule type" value="Genomic_DNA"/>
</dbReference>
<evidence type="ECO:0000256" key="2">
    <source>
        <dbReference type="ARBA" id="ARBA00022475"/>
    </source>
</evidence>
<evidence type="ECO:0000256" key="4">
    <source>
        <dbReference type="ARBA" id="ARBA00022989"/>
    </source>
</evidence>
<protein>
    <submittedName>
        <fullName evidence="9">Threonine/serine exporter ThrE family protein</fullName>
    </submittedName>
</protein>
<dbReference type="Proteomes" id="UP001597061">
    <property type="component" value="Unassembled WGS sequence"/>
</dbReference>
<feature type="transmembrane region" description="Helical" evidence="7">
    <location>
        <begin position="168"/>
        <end position="189"/>
    </location>
</feature>
<comment type="similarity">
    <text evidence="6">Belongs to the ThrE exporter (TC 2.A.79) family.</text>
</comment>
<dbReference type="InterPro" id="IPR050539">
    <property type="entry name" value="ThrE_Dicarb/AminoAcid_Exp"/>
</dbReference>
<dbReference type="Pfam" id="PF06738">
    <property type="entry name" value="ThrE"/>
    <property type="match status" value="1"/>
</dbReference>
<dbReference type="PANTHER" id="PTHR34390:SF2">
    <property type="entry name" value="SUCCINATE TRANSPORTER SUBUNIT YJJP-RELATED"/>
    <property type="match status" value="1"/>
</dbReference>
<dbReference type="RefSeq" id="WP_379926010.1">
    <property type="nucleotide sequence ID" value="NZ_JBHTJI010000001.1"/>
</dbReference>
<dbReference type="InterPro" id="IPR010619">
    <property type="entry name" value="ThrE-like_N"/>
</dbReference>
<accession>A0ABW3JIT5</accession>
<comment type="caution">
    <text evidence="9">The sequence shown here is derived from an EMBL/GenBank/DDBJ whole genome shotgun (WGS) entry which is preliminary data.</text>
</comment>
<name>A0ABW3JIT5_9FLAO</name>
<evidence type="ECO:0000313" key="9">
    <source>
        <dbReference type="EMBL" id="MFD0990413.1"/>
    </source>
</evidence>
<keyword evidence="5 7" id="KW-0472">Membrane</keyword>
<evidence type="ECO:0000256" key="7">
    <source>
        <dbReference type="SAM" id="Phobius"/>
    </source>
</evidence>
<keyword evidence="3 7" id="KW-0812">Transmembrane</keyword>
<evidence type="ECO:0000313" key="10">
    <source>
        <dbReference type="Proteomes" id="UP001597061"/>
    </source>
</evidence>
<evidence type="ECO:0000256" key="6">
    <source>
        <dbReference type="ARBA" id="ARBA00034125"/>
    </source>
</evidence>
<feature type="transmembrane region" description="Helical" evidence="7">
    <location>
        <begin position="139"/>
        <end position="156"/>
    </location>
</feature>
<organism evidence="9 10">
    <name type="scientific">Mariniflexile jejuense</name>
    <dbReference type="NCBI Taxonomy" id="1173582"/>
    <lineage>
        <taxon>Bacteria</taxon>
        <taxon>Pseudomonadati</taxon>
        <taxon>Bacteroidota</taxon>
        <taxon>Flavobacteriia</taxon>
        <taxon>Flavobacteriales</taxon>
        <taxon>Flavobacteriaceae</taxon>
        <taxon>Mariniflexile</taxon>
    </lineage>
</organism>